<evidence type="ECO:0000256" key="8">
    <source>
        <dbReference type="ARBA" id="ARBA00022737"/>
    </source>
</evidence>
<feature type="repeat" description="LDL-receptor class B" evidence="16">
    <location>
        <begin position="1280"/>
        <end position="1323"/>
    </location>
</feature>
<keyword evidence="4 14" id="KW-0245">EGF-like domain</keyword>
<comment type="similarity">
    <text evidence="2">Belongs to the LDLR family.</text>
</comment>
<dbReference type="Pfam" id="PF00057">
    <property type="entry name" value="Ldl_recept_a"/>
    <property type="match status" value="8"/>
</dbReference>
<gene>
    <name evidence="21" type="primary">LOC109475582</name>
</gene>
<keyword evidence="5" id="KW-0254">Endocytosis</keyword>
<keyword evidence="11 14" id="KW-1015">Disulfide bond</keyword>
<feature type="disulfide bond" evidence="15">
    <location>
        <begin position="157"/>
        <end position="175"/>
    </location>
</feature>
<protein>
    <submittedName>
        <fullName evidence="21">Low-density lipoprotein receptor-related protein 4-like isoform X1</fullName>
    </submittedName>
</protein>
<dbReference type="PROSITE" id="PS01186">
    <property type="entry name" value="EGF_2"/>
    <property type="match status" value="1"/>
</dbReference>
<feature type="disulfide bond" evidence="15">
    <location>
        <begin position="130"/>
        <end position="145"/>
    </location>
</feature>
<feature type="disulfide bond" evidence="15">
    <location>
        <begin position="386"/>
        <end position="398"/>
    </location>
</feature>
<dbReference type="FunFam" id="4.10.400.10:FF:000065">
    <property type="entry name" value="Transmembrane protease serine 7"/>
    <property type="match status" value="2"/>
</dbReference>
<feature type="repeat" description="LDL-receptor class B" evidence="16">
    <location>
        <begin position="1237"/>
        <end position="1279"/>
    </location>
</feature>
<feature type="disulfide bond" evidence="15">
    <location>
        <begin position="366"/>
        <end position="381"/>
    </location>
</feature>
<dbReference type="PROSITE" id="PS51120">
    <property type="entry name" value="LDLRB"/>
    <property type="match status" value="15"/>
</dbReference>
<evidence type="ECO:0000256" key="4">
    <source>
        <dbReference type="ARBA" id="ARBA00022536"/>
    </source>
</evidence>
<feature type="disulfide bond" evidence="15">
    <location>
        <begin position="169"/>
        <end position="184"/>
    </location>
</feature>
<dbReference type="InterPro" id="IPR000742">
    <property type="entry name" value="EGF"/>
</dbReference>
<evidence type="ECO:0000256" key="9">
    <source>
        <dbReference type="ARBA" id="ARBA00022989"/>
    </source>
</evidence>
<feature type="repeat" description="LDL-receptor class B" evidence="16">
    <location>
        <begin position="1583"/>
        <end position="1626"/>
    </location>
</feature>
<dbReference type="Pfam" id="PF14670">
    <property type="entry name" value="FXa_inhibition"/>
    <property type="match status" value="3"/>
</dbReference>
<reference evidence="21" key="1">
    <citation type="submission" date="2025-08" db="UniProtKB">
        <authorList>
            <consortium name="RefSeq"/>
        </authorList>
    </citation>
    <scope>IDENTIFICATION</scope>
    <source>
        <tissue evidence="21">Gonad</tissue>
    </source>
</reference>
<dbReference type="Gene3D" id="4.10.400.10">
    <property type="entry name" value="Low-density Lipoprotein Receptor"/>
    <property type="match status" value="8"/>
</dbReference>
<dbReference type="SUPFAM" id="SSF57184">
    <property type="entry name" value="Growth factor receptor domain"/>
    <property type="match status" value="1"/>
</dbReference>
<feature type="disulfide bond" evidence="15">
    <location>
        <begin position="347"/>
        <end position="359"/>
    </location>
</feature>
<dbReference type="OrthoDB" id="664115at2759"/>
<keyword evidence="12" id="KW-0675">Receptor</keyword>
<feature type="repeat" description="LDL-receptor class B" evidence="16">
    <location>
        <begin position="710"/>
        <end position="752"/>
    </location>
</feature>
<feature type="repeat" description="LDL-receptor class B" evidence="16">
    <location>
        <begin position="1540"/>
        <end position="1582"/>
    </location>
</feature>
<feature type="repeat" description="LDL-receptor class B" evidence="16">
    <location>
        <begin position="1194"/>
        <end position="1236"/>
    </location>
</feature>
<feature type="disulfide bond" evidence="15">
    <location>
        <begin position="287"/>
        <end position="302"/>
    </location>
</feature>
<dbReference type="SUPFAM" id="SSF57196">
    <property type="entry name" value="EGF/Laminin"/>
    <property type="match status" value="3"/>
</dbReference>
<keyword evidence="3" id="KW-1003">Cell membrane</keyword>
<dbReference type="PROSITE" id="PS00010">
    <property type="entry name" value="ASX_HYDROXYL"/>
    <property type="match status" value="1"/>
</dbReference>
<dbReference type="InterPro" id="IPR011042">
    <property type="entry name" value="6-blade_b-propeller_TolB-like"/>
</dbReference>
<dbReference type="Pfam" id="PF12662">
    <property type="entry name" value="cEGF"/>
    <property type="match status" value="1"/>
</dbReference>
<dbReference type="CDD" id="cd00112">
    <property type="entry name" value="LDLa"/>
    <property type="match status" value="7"/>
</dbReference>
<feature type="repeat" description="LDL-receptor class B" evidence="16">
    <location>
        <begin position="1627"/>
        <end position="1668"/>
    </location>
</feature>
<evidence type="ECO:0000256" key="13">
    <source>
        <dbReference type="ARBA" id="ARBA00023180"/>
    </source>
</evidence>
<dbReference type="InterPro" id="IPR023415">
    <property type="entry name" value="LDLR_class-A_CS"/>
</dbReference>
<feature type="region of interest" description="Disordered" evidence="17">
    <location>
        <begin position="1768"/>
        <end position="1791"/>
    </location>
</feature>
<dbReference type="KEGG" id="bbel:109475582"/>
<dbReference type="PROSITE" id="PS50026">
    <property type="entry name" value="EGF_3"/>
    <property type="match status" value="1"/>
</dbReference>
<dbReference type="InterPro" id="IPR000152">
    <property type="entry name" value="EGF-type_Asp/Asn_hydroxyl_site"/>
</dbReference>
<evidence type="ECO:0000256" key="11">
    <source>
        <dbReference type="ARBA" id="ARBA00023157"/>
    </source>
</evidence>
<dbReference type="InterPro" id="IPR001881">
    <property type="entry name" value="EGF-like_Ca-bd_dom"/>
</dbReference>
<dbReference type="RefSeq" id="XP_019631832.1">
    <property type="nucleotide sequence ID" value="XM_019776273.1"/>
</dbReference>
<dbReference type="InterPro" id="IPR000033">
    <property type="entry name" value="LDLR_classB_rpt"/>
</dbReference>
<dbReference type="InterPro" id="IPR051221">
    <property type="entry name" value="LDLR-related"/>
</dbReference>
<keyword evidence="6 18" id="KW-0812">Transmembrane</keyword>
<keyword evidence="13" id="KW-0325">Glycoprotein</keyword>
<dbReference type="Gene3D" id="2.10.25.10">
    <property type="entry name" value="Laminin"/>
    <property type="match status" value="2"/>
</dbReference>
<keyword evidence="8" id="KW-0677">Repeat</keyword>
<evidence type="ECO:0000256" key="16">
    <source>
        <dbReference type="PROSITE-ProRule" id="PRU00461"/>
    </source>
</evidence>
<dbReference type="SUPFAM" id="SSF57424">
    <property type="entry name" value="LDL receptor-like module"/>
    <property type="match status" value="7"/>
</dbReference>
<feature type="disulfide bond" evidence="15">
    <location>
        <begin position="234"/>
        <end position="252"/>
    </location>
</feature>
<dbReference type="Proteomes" id="UP000515135">
    <property type="component" value="Unplaced"/>
</dbReference>
<feature type="disulfide bond" evidence="15">
    <location>
        <begin position="189"/>
        <end position="201"/>
    </location>
</feature>
<comment type="subcellular location">
    <subcellularLocation>
        <location evidence="1">Cell membrane</location>
        <topology evidence="1">Single-pass type I membrane protein</topology>
    </subcellularLocation>
</comment>
<feature type="disulfide bond" evidence="14">
    <location>
        <begin position="472"/>
        <end position="482"/>
    </location>
</feature>
<evidence type="ECO:0000256" key="1">
    <source>
        <dbReference type="ARBA" id="ARBA00004251"/>
    </source>
</evidence>
<dbReference type="PROSITE" id="PS01209">
    <property type="entry name" value="LDLRA_1"/>
    <property type="match status" value="5"/>
</dbReference>
<dbReference type="PROSITE" id="PS01187">
    <property type="entry name" value="EGF_CA"/>
    <property type="match status" value="1"/>
</dbReference>
<keyword evidence="10 18" id="KW-0472">Membrane</keyword>
<dbReference type="GO" id="GO:0006898">
    <property type="term" value="P:receptor-mediated endocytosis"/>
    <property type="evidence" value="ECO:0007669"/>
    <property type="project" value="TreeGrafter"/>
</dbReference>
<feature type="repeat" description="LDL-receptor class B" evidence="16">
    <location>
        <begin position="928"/>
        <end position="970"/>
    </location>
</feature>
<feature type="repeat" description="LDL-receptor class B" evidence="16">
    <location>
        <begin position="1015"/>
        <end position="1057"/>
    </location>
</feature>
<feature type="disulfide bond" evidence="15">
    <location>
        <begin position="246"/>
        <end position="261"/>
    </location>
</feature>
<dbReference type="InterPro" id="IPR026823">
    <property type="entry name" value="cEGF"/>
</dbReference>
<dbReference type="SMART" id="SM00135">
    <property type="entry name" value="LY"/>
    <property type="match status" value="20"/>
</dbReference>
<dbReference type="PROSITE" id="PS50068">
    <property type="entry name" value="LDLRA_2"/>
    <property type="match status" value="8"/>
</dbReference>
<dbReference type="GO" id="GO:0005509">
    <property type="term" value="F:calcium ion binding"/>
    <property type="evidence" value="ECO:0007669"/>
    <property type="project" value="InterPro"/>
</dbReference>
<dbReference type="CDD" id="cd00054">
    <property type="entry name" value="EGF_CA"/>
    <property type="match status" value="1"/>
</dbReference>
<evidence type="ECO:0000256" key="12">
    <source>
        <dbReference type="ARBA" id="ARBA00023170"/>
    </source>
</evidence>
<dbReference type="SMART" id="SM00181">
    <property type="entry name" value="EGF"/>
    <property type="match status" value="7"/>
</dbReference>
<evidence type="ECO:0000313" key="21">
    <source>
        <dbReference type="RefSeq" id="XP_019631832.1"/>
    </source>
</evidence>
<dbReference type="PRINTS" id="PR00261">
    <property type="entry name" value="LDLRECEPTOR"/>
</dbReference>
<feature type="disulfide bond" evidence="15">
    <location>
        <begin position="393"/>
        <end position="411"/>
    </location>
</feature>
<feature type="repeat" description="LDL-receptor class B" evidence="16">
    <location>
        <begin position="885"/>
        <end position="927"/>
    </location>
</feature>
<feature type="disulfide bond" evidence="15">
    <location>
        <begin position="150"/>
        <end position="162"/>
    </location>
</feature>
<dbReference type="InterPro" id="IPR009030">
    <property type="entry name" value="Growth_fac_rcpt_cys_sf"/>
</dbReference>
<dbReference type="FunFam" id="2.120.10.30:FF:000008">
    <property type="entry name" value="Low-density lipoprotein receptor-related protein 4"/>
    <property type="match status" value="4"/>
</dbReference>
<feature type="disulfide bond" evidence="15">
    <location>
        <begin position="354"/>
        <end position="372"/>
    </location>
</feature>
<feature type="repeat" description="LDL-receptor class B" evidence="16">
    <location>
        <begin position="971"/>
        <end position="1014"/>
    </location>
</feature>
<sequence length="1967" mass="217896">MTELSFESLSLDGPACPNSCTGNPSRSGPVQTTPAREWTCPVAPCVLNAVPSFRADFCGFSAAKLAGFPGIFRARVGRESMRAVAVLFISLAVTWAVSAAQVPCRCGKNQFACEPTPWGECTCIPSQWQCDGDNDCGDSSDEDGCTLPTCSDADFTCSNGKCIRHSWLCDQDNDCGDDSDEIACPPRNCTDDEFACANGQCIRNRWRCDGDDDCGDNSDENCPSRTCTAAEFTCGDNSCITSLWRCDKDRDCTDGSDEEDCPTMPATCAPDEYRCDYGRCILEVYACDGDNDCGDWSDEIACATRKPCRSGEFQCGTGICINAAWQCDGDFDCDDQSDEKNCPTPSCASNQFRCQSGRCIRLSWRCDGEDDCFDNSDEVDCAPQVCAPDQFRCNNTRCIGSHKLCNGVDNCGDNSDEAPELQCNIEVPGSCQDGNGGCEHKCSMMGSRIWCSCHEGYRLMPDGRTCADVDECQLEGTCSQMCHNTIGSFQCSCVKGYELKPDKKGCKALGPEAWLLFANRIDIRRMHPDRSDYDPILSNLQNAIALDFHSELNWVYWSDVTLDRIMRAYLNGSGMAEVVSTGLESPGSAKSSVVVSMNSSLPTAVVSAGLESAGGVAVDWVGNKLYWTDSGTARIEVSHLDGSYRKVVLWENVEKPRAIAVHPLEGKLFWTDWGSTPKIESAGMDGTVRGAVAKTNLFWPNGLTLDYATNKLYWADAKHHVIECANLDGSERKAVISQGLPHPFAITLFEDNLYWTDWHTKSINSANKFTGNEIETLRERLHFPMDVRTFHPMRQPPGVDRCGENNGGCSHLCLQNPTGYSCHCPTGIRLQNDKECATDIEQFLLFARRTDIRRISFDTREKADVVLPLGELRSAVALDWDSEEGHIYWSDVTADTINRAKWDGSEIEVLVNSSLESPAGLAVDWVTRKLYWTDAGSDRIEVSNLDGSTRSVLIWEMLDRPRDIIVDPIEGHMYWTDWGLSPKIERAGMDGSERQPIVTKNLTWPNGLAIDSELGRLFWVDAGLKTIEFSSLDGTNRQVLIGTQLPHPFGLTLHEDKVYWTDWQSKSIQSADKITGLRRQVLRENLENLMDIHMYHKDRQPVPSPCQVGNGGCSHLCLIAPLSSGRGYSCACPTGVTLLGDDRTCQPRMHNFLVFARRTDVRAISLDVPYYADVMLPISGLKNAIAIDVDEKNGKVYWTDSVTDKIQRANFDGTEVENVVESGLDTTDGLAVDSVGRKVYWTDTGKDRIEVADLDGRNRLVLVWEGLDSPRAIALHYDAGYMYWTDWGSTPRVERANMDGTDRQVLVSTNLGWPNGLTIDKVAGRLIWADARTEKIESSDLNGKNRNVLVTSAPHPYGLTLMGAYIYWTDWQTRSIQRARKDTGEDQITIRGNLPGLMDIHAIQADNLGTNRCGPNNGGCSHLCLPKPNGITCACPTGITLKEDGRTCHDAPETMLLFAARGSIRRISLDTGDHTDVILPLPDIQNVIALDFDSYEGKLYYTDVQLDKIRRANLNGTGMEDIVYRDLVTADGIAVDWIARNLYWTDTGRNTIDVARLDGSSRKTLLNNSLDEPRAITLFPRKGYIFWTDWGAYPRIERAQLDGTERRVIVDTDLGWPNGITIDPINKRVYWVDAHLDRIETSDFNGRNRVQLVSQVPHPFSLTVFDGYVYWTDWQTRSIMRADKETGQNMETIQGNIEGLMDIQMVSSLRQTGTNPCAIDNGGCSHLCLARTQGYVCACPNIPDHRACSTVPGVPALPHTQAAATVTMTPQPDGGAQTHDNRIPEGTGEPTVECDNRIGGDCQAEKIASRAEDGGIHPAYIVLAIVLLLVIVAVCLLAVFLWRRRKRRQAASDSTMTFSNPVVYRAGNDAIVSIERRDRRWLYNKKEDRVTNPLLNPQPKLNNLAAAEAASKLLDKEAYTKEDPWQKGNLYVDLPPKDLRDDDVTEKMLAHEAEADDVCCGSIESDV</sequence>
<feature type="disulfide bond" evidence="15">
    <location>
        <begin position="196"/>
        <end position="214"/>
    </location>
</feature>
<dbReference type="FunFam" id="2.10.25.10:FF:000240">
    <property type="entry name" value="Vitamin K-dependent protein S"/>
    <property type="match status" value="1"/>
</dbReference>
<evidence type="ECO:0000256" key="10">
    <source>
        <dbReference type="ARBA" id="ARBA00023136"/>
    </source>
</evidence>
<accession>A0A6P4ZLA9</accession>
<comment type="caution">
    <text evidence="14">Lacks conserved residue(s) required for the propagation of feature annotation.</text>
</comment>
<dbReference type="InterPro" id="IPR018097">
    <property type="entry name" value="EGF_Ca-bd_CS"/>
</dbReference>
<dbReference type="GeneID" id="109475582"/>
<evidence type="ECO:0000256" key="7">
    <source>
        <dbReference type="ARBA" id="ARBA00022729"/>
    </source>
</evidence>
<evidence type="ECO:0000256" key="14">
    <source>
        <dbReference type="PROSITE-ProRule" id="PRU00076"/>
    </source>
</evidence>
<feature type="disulfide bond" evidence="15">
    <location>
        <begin position="227"/>
        <end position="239"/>
    </location>
</feature>
<feature type="repeat" description="LDL-receptor class B" evidence="16">
    <location>
        <begin position="1497"/>
        <end position="1539"/>
    </location>
</feature>
<keyword evidence="7" id="KW-0732">Signal</keyword>
<dbReference type="GO" id="GO:0043235">
    <property type="term" value="C:receptor complex"/>
    <property type="evidence" value="ECO:0007669"/>
    <property type="project" value="TreeGrafter"/>
</dbReference>
<dbReference type="SUPFAM" id="SSF63825">
    <property type="entry name" value="YWTD domain"/>
    <property type="match status" value="4"/>
</dbReference>
<dbReference type="GO" id="GO:0016324">
    <property type="term" value="C:apical plasma membrane"/>
    <property type="evidence" value="ECO:0007669"/>
    <property type="project" value="TreeGrafter"/>
</dbReference>
<dbReference type="InterPro" id="IPR002172">
    <property type="entry name" value="LDrepeatLR_classA_rpt"/>
</dbReference>
<evidence type="ECO:0000256" key="3">
    <source>
        <dbReference type="ARBA" id="ARBA00022475"/>
    </source>
</evidence>
<feature type="disulfide bond" evidence="15">
    <location>
        <begin position="268"/>
        <end position="280"/>
    </location>
</feature>
<dbReference type="SMART" id="SM00192">
    <property type="entry name" value="LDLa"/>
    <property type="match status" value="8"/>
</dbReference>
<dbReference type="PANTHER" id="PTHR22722">
    <property type="entry name" value="LOW-DENSITY LIPOPROTEIN RECEPTOR-RELATED PROTEIN 2-RELATED"/>
    <property type="match status" value="1"/>
</dbReference>
<dbReference type="PANTHER" id="PTHR22722:SF15">
    <property type="entry name" value="LOW-DENSITY LIPOPROTEIN RECEPTOR-RELATED"/>
    <property type="match status" value="1"/>
</dbReference>
<dbReference type="FunFam" id="4.10.400.10:FF:000034">
    <property type="entry name" value="Low-density lipoprotein receptor-related protein 2"/>
    <property type="match status" value="1"/>
</dbReference>
<evidence type="ECO:0000256" key="18">
    <source>
        <dbReference type="SAM" id="Phobius"/>
    </source>
</evidence>
<feature type="disulfide bond" evidence="15">
    <location>
        <begin position="327"/>
        <end position="342"/>
    </location>
</feature>
<dbReference type="Gene3D" id="2.120.10.30">
    <property type="entry name" value="TolB, C-terminal domain"/>
    <property type="match status" value="5"/>
</dbReference>
<evidence type="ECO:0000259" key="19">
    <source>
        <dbReference type="PROSITE" id="PS50026"/>
    </source>
</evidence>
<evidence type="ECO:0000256" key="17">
    <source>
        <dbReference type="SAM" id="MobiDB-lite"/>
    </source>
</evidence>
<feature type="repeat" description="LDL-receptor class B" evidence="16">
    <location>
        <begin position="666"/>
        <end position="709"/>
    </location>
</feature>
<dbReference type="SMART" id="SM00179">
    <property type="entry name" value="EGF_CA"/>
    <property type="match status" value="3"/>
</dbReference>
<evidence type="ECO:0000313" key="20">
    <source>
        <dbReference type="Proteomes" id="UP000515135"/>
    </source>
</evidence>
<feature type="domain" description="EGF-like" evidence="19">
    <location>
        <begin position="468"/>
        <end position="507"/>
    </location>
</feature>
<dbReference type="GO" id="GO:0042562">
    <property type="term" value="F:hormone binding"/>
    <property type="evidence" value="ECO:0007669"/>
    <property type="project" value="TreeGrafter"/>
</dbReference>
<feature type="repeat" description="LDL-receptor class B" evidence="16">
    <location>
        <begin position="1324"/>
        <end position="1365"/>
    </location>
</feature>
<dbReference type="Pfam" id="PF00058">
    <property type="entry name" value="Ldl_recept_b"/>
    <property type="match status" value="14"/>
</dbReference>
<keyword evidence="20" id="KW-1185">Reference proteome</keyword>
<feature type="disulfide bond" evidence="15">
    <location>
        <begin position="315"/>
        <end position="333"/>
    </location>
</feature>
<organism evidence="20 21">
    <name type="scientific">Branchiostoma belcheri</name>
    <name type="common">Amphioxus</name>
    <dbReference type="NCBI Taxonomy" id="7741"/>
    <lineage>
        <taxon>Eukaryota</taxon>
        <taxon>Metazoa</taxon>
        <taxon>Chordata</taxon>
        <taxon>Cephalochordata</taxon>
        <taxon>Leptocardii</taxon>
        <taxon>Amphioxiformes</taxon>
        <taxon>Branchiostomatidae</taxon>
        <taxon>Branchiostoma</taxon>
    </lineage>
</organism>
<dbReference type="InterPro" id="IPR036055">
    <property type="entry name" value="LDL_receptor-like_sf"/>
</dbReference>
<feature type="disulfide bond" evidence="15">
    <location>
        <begin position="275"/>
        <end position="293"/>
    </location>
</feature>
<keyword evidence="9 18" id="KW-1133">Transmembrane helix</keyword>
<proteinExistence type="inferred from homology"/>
<evidence type="ECO:0000256" key="6">
    <source>
        <dbReference type="ARBA" id="ARBA00022692"/>
    </source>
</evidence>
<evidence type="ECO:0000256" key="5">
    <source>
        <dbReference type="ARBA" id="ARBA00022583"/>
    </source>
</evidence>
<evidence type="ECO:0000256" key="15">
    <source>
        <dbReference type="PROSITE-ProRule" id="PRU00124"/>
    </source>
</evidence>
<feature type="disulfide bond" evidence="15">
    <location>
        <begin position="308"/>
        <end position="320"/>
    </location>
</feature>
<feature type="repeat" description="LDL-receptor class B" evidence="16">
    <location>
        <begin position="623"/>
        <end position="665"/>
    </location>
</feature>
<name>A0A6P4ZLA9_BRABE</name>
<evidence type="ECO:0000256" key="2">
    <source>
        <dbReference type="ARBA" id="ARBA00009939"/>
    </source>
</evidence>
<feature type="transmembrane region" description="Helical" evidence="18">
    <location>
        <begin position="1819"/>
        <end position="1842"/>
    </location>
</feature>
<dbReference type="FunFam" id="2.10.25.10:FF:000037">
    <property type="entry name" value="Signal peptide, CUB domain and EGF-like domain-containing 2"/>
    <property type="match status" value="1"/>
</dbReference>